<keyword evidence="1" id="KW-0520">NAD</keyword>
<keyword evidence="2" id="KW-1133">Transmembrane helix</keyword>
<dbReference type="Pfam" id="PF02233">
    <property type="entry name" value="PNTB"/>
    <property type="match status" value="1"/>
</dbReference>
<evidence type="ECO:0000256" key="1">
    <source>
        <dbReference type="ARBA" id="ARBA00023027"/>
    </source>
</evidence>
<evidence type="ECO:0000313" key="4">
    <source>
        <dbReference type="EMBL" id="MBD3869670.1"/>
    </source>
</evidence>
<feature type="domain" description="NADP transhydrogenase beta-like" evidence="3">
    <location>
        <begin position="8"/>
        <end position="148"/>
    </location>
</feature>
<feature type="transmembrane region" description="Helical" evidence="2">
    <location>
        <begin position="58"/>
        <end position="77"/>
    </location>
</feature>
<feature type="transmembrane region" description="Helical" evidence="2">
    <location>
        <begin position="123"/>
        <end position="147"/>
    </location>
</feature>
<dbReference type="PANTHER" id="PTHR44758:SF1">
    <property type="entry name" value="NAD(P) TRANSHYDROGENASE SUBUNIT BETA"/>
    <property type="match status" value="1"/>
</dbReference>
<gene>
    <name evidence="4" type="ORF">IFK94_16240</name>
</gene>
<evidence type="ECO:0000256" key="2">
    <source>
        <dbReference type="SAM" id="Phobius"/>
    </source>
</evidence>
<reference evidence="4 5" key="1">
    <citation type="submission" date="2020-08" db="EMBL/GenBank/DDBJ databases">
        <title>Acidobacteriota in marine sediments use diverse sulfur dissimilation pathways.</title>
        <authorList>
            <person name="Wasmund K."/>
        </authorList>
    </citation>
    <scope>NUCLEOTIDE SEQUENCE [LARGE SCALE GENOMIC DNA]</scope>
    <source>
        <strain evidence="4">MAG AM4</strain>
    </source>
</reference>
<dbReference type="InterPro" id="IPR034300">
    <property type="entry name" value="PNTB-like"/>
</dbReference>
<evidence type="ECO:0000259" key="3">
    <source>
        <dbReference type="Pfam" id="PF02233"/>
    </source>
</evidence>
<evidence type="ECO:0000313" key="5">
    <source>
        <dbReference type="Proteomes" id="UP000648239"/>
    </source>
</evidence>
<organism evidence="4 5">
    <name type="scientific">Candidatus Polarisedimenticola svalbardensis</name>
    <dbReference type="NCBI Taxonomy" id="2886004"/>
    <lineage>
        <taxon>Bacteria</taxon>
        <taxon>Pseudomonadati</taxon>
        <taxon>Acidobacteriota</taxon>
        <taxon>Candidatus Polarisedimenticolia</taxon>
        <taxon>Candidatus Polarisedimenticolales</taxon>
        <taxon>Candidatus Polarisedimenticolaceae</taxon>
        <taxon>Candidatus Polarisedimenticola</taxon>
    </lineage>
</organism>
<keyword evidence="2" id="KW-0472">Membrane</keyword>
<comment type="caution">
    <text evidence="4">The sequence shown here is derived from an EMBL/GenBank/DDBJ whole genome shotgun (WGS) entry which is preliminary data.</text>
</comment>
<dbReference type="AlphaFoldDB" id="A0A8J6Y303"/>
<name>A0A8J6Y303_9BACT</name>
<dbReference type="PANTHER" id="PTHR44758">
    <property type="entry name" value="NAD(P) TRANSHYDROGENASE SUBUNIT BETA"/>
    <property type="match status" value="1"/>
</dbReference>
<dbReference type="Proteomes" id="UP000648239">
    <property type="component" value="Unassembled WGS sequence"/>
</dbReference>
<feature type="transmembrane region" description="Helical" evidence="2">
    <location>
        <begin position="89"/>
        <end position="111"/>
    </location>
</feature>
<sequence length="148" mass="15116">MISSNIQNIAYLVAAVLFILDLKWMAHPRTAVRGNAIGALAMGIAIVATLLGDPPESWTYILIGVGVGTLIGGISAVRIKMTSMPEMVGLFNGFGGGASILVAGAALIAVYSTVFKGGGSDDMQMLIATVVSGLIGSVTFFGSYVAFG</sequence>
<keyword evidence="2" id="KW-0812">Transmembrane</keyword>
<proteinExistence type="predicted"/>
<dbReference type="EMBL" id="JACXWD010000154">
    <property type="protein sequence ID" value="MBD3869670.1"/>
    <property type="molecule type" value="Genomic_DNA"/>
</dbReference>
<feature type="non-terminal residue" evidence="4">
    <location>
        <position position="148"/>
    </location>
</feature>
<feature type="transmembrane region" description="Helical" evidence="2">
    <location>
        <begin position="34"/>
        <end position="52"/>
    </location>
</feature>
<protein>
    <submittedName>
        <fullName evidence="4">NAD(P)(+) transhydrogenase (Re/Si-specific) subunit beta</fullName>
    </submittedName>
</protein>
<accession>A0A8J6Y303</accession>